<evidence type="ECO:0000256" key="3">
    <source>
        <dbReference type="ARBA" id="ARBA00023163"/>
    </source>
</evidence>
<keyword evidence="1" id="KW-0805">Transcription regulation</keyword>
<evidence type="ECO:0000259" key="4">
    <source>
        <dbReference type="PROSITE" id="PS50995"/>
    </source>
</evidence>
<dbReference type="GO" id="GO:0003677">
    <property type="term" value="F:DNA binding"/>
    <property type="evidence" value="ECO:0007669"/>
    <property type="project" value="UniProtKB-KW"/>
</dbReference>
<keyword evidence="3" id="KW-0804">Transcription</keyword>
<reference evidence="5 6" key="1">
    <citation type="submission" date="2009-05" db="EMBL/GenBank/DDBJ databases">
        <authorList>
            <person name="Setubal J.C."/>
            <person name="Boyle S."/>
            <person name="Crasta O.R."/>
            <person name="Gillespie J.J."/>
            <person name="Kenyon R.W."/>
            <person name="Lu J."/>
            <person name="Mane S."/>
            <person name="Nagrani S."/>
            <person name="Shallom J.M."/>
            <person name="Shallom S."/>
            <person name="Shukla M."/>
            <person name="Snyder E.E."/>
            <person name="Sobral B.W."/>
            <person name="Wattam A.R."/>
            <person name="Will R."/>
            <person name="Williams K."/>
            <person name="Yoo H."/>
            <person name="Munk C."/>
            <person name="Tapia R."/>
            <person name="Green L."/>
            <person name="Rogers Y."/>
            <person name="Detter J.C."/>
            <person name="Bruce D."/>
            <person name="Brettin T.S."/>
            <person name="Tsolis R."/>
        </authorList>
    </citation>
    <scope>NUCLEOTIDE SEQUENCE [LARGE SCALE GENOMIC DNA]</scope>
    <source>
        <strain evidence="5 6">LMG 3301</strain>
    </source>
</reference>
<proteinExistence type="predicted"/>
<dbReference type="AlphaFoldDB" id="C4WEX1"/>
<name>C4WEX1_9HYPH</name>
<comment type="caution">
    <text evidence="5">The sequence shown here is derived from an EMBL/GenBank/DDBJ whole genome shotgun (WGS) entry which is preliminary data.</text>
</comment>
<keyword evidence="2" id="KW-0238">DNA-binding</keyword>
<protein>
    <submittedName>
        <fullName evidence="5">HTH-type transcriptional regulator prsX</fullName>
    </submittedName>
</protein>
<dbReference type="HOGENOM" id="CLU_083287_27_3_5"/>
<dbReference type="PROSITE" id="PS01117">
    <property type="entry name" value="HTH_MARR_1"/>
    <property type="match status" value="1"/>
</dbReference>
<dbReference type="Pfam" id="PF01047">
    <property type="entry name" value="MarR"/>
    <property type="match status" value="1"/>
</dbReference>
<dbReference type="InterPro" id="IPR000835">
    <property type="entry name" value="HTH_MarR-typ"/>
</dbReference>
<dbReference type="Proteomes" id="UP000004386">
    <property type="component" value="Unassembled WGS sequence"/>
</dbReference>
<dbReference type="Gene3D" id="1.10.10.10">
    <property type="entry name" value="Winged helix-like DNA-binding domain superfamily/Winged helix DNA-binding domain"/>
    <property type="match status" value="1"/>
</dbReference>
<evidence type="ECO:0000313" key="6">
    <source>
        <dbReference type="Proteomes" id="UP000004386"/>
    </source>
</evidence>
<dbReference type="InterPro" id="IPR036390">
    <property type="entry name" value="WH_DNA-bd_sf"/>
</dbReference>
<evidence type="ECO:0000313" key="5">
    <source>
        <dbReference type="EMBL" id="EEQ94756.1"/>
    </source>
</evidence>
<accession>C4WEX1</accession>
<dbReference type="SMART" id="SM00347">
    <property type="entry name" value="HTH_MARR"/>
    <property type="match status" value="1"/>
</dbReference>
<evidence type="ECO:0000256" key="2">
    <source>
        <dbReference type="ARBA" id="ARBA00023125"/>
    </source>
</evidence>
<dbReference type="PANTHER" id="PTHR42756:SF1">
    <property type="entry name" value="TRANSCRIPTIONAL REPRESSOR OF EMRAB OPERON"/>
    <property type="match status" value="1"/>
</dbReference>
<organism evidence="5 6">
    <name type="scientific">Brucella intermedia LMG 3301</name>
    <dbReference type="NCBI Taxonomy" id="641118"/>
    <lineage>
        <taxon>Bacteria</taxon>
        <taxon>Pseudomonadati</taxon>
        <taxon>Pseudomonadota</taxon>
        <taxon>Alphaproteobacteria</taxon>
        <taxon>Hyphomicrobiales</taxon>
        <taxon>Brucellaceae</taxon>
        <taxon>Brucella/Ochrobactrum group</taxon>
        <taxon>Brucella</taxon>
    </lineage>
</organism>
<dbReference type="EMBL" id="ACQA01000001">
    <property type="protein sequence ID" value="EEQ94756.1"/>
    <property type="molecule type" value="Genomic_DNA"/>
</dbReference>
<dbReference type="PRINTS" id="PR00598">
    <property type="entry name" value="HTHMARR"/>
</dbReference>
<feature type="domain" description="HTH marR-type" evidence="4">
    <location>
        <begin position="31"/>
        <end position="170"/>
    </location>
</feature>
<dbReference type="InterPro" id="IPR036388">
    <property type="entry name" value="WH-like_DNA-bd_sf"/>
</dbReference>
<gene>
    <name evidence="5" type="ORF">OINT_1000082</name>
</gene>
<dbReference type="PROSITE" id="PS50995">
    <property type="entry name" value="HTH_MARR_2"/>
    <property type="match status" value="1"/>
</dbReference>
<evidence type="ECO:0000256" key="1">
    <source>
        <dbReference type="ARBA" id="ARBA00023015"/>
    </source>
</evidence>
<dbReference type="InterPro" id="IPR023187">
    <property type="entry name" value="Tscrpt_reg_MarR-type_CS"/>
</dbReference>
<dbReference type="GO" id="GO:0003700">
    <property type="term" value="F:DNA-binding transcription factor activity"/>
    <property type="evidence" value="ECO:0007669"/>
    <property type="project" value="InterPro"/>
</dbReference>
<dbReference type="SUPFAM" id="SSF46785">
    <property type="entry name" value="Winged helix' DNA-binding domain"/>
    <property type="match status" value="1"/>
</dbReference>
<sequence length="188" mass="21220">MHLIRHLTIRCRMEIIEQKHRALLGEMERRHSPSTDALKACFEVLSLAAAIDRDCASRLAPHKLSEGKFVLLFLLHDAPEGLSPHALSERAGVTRATITGLLDGLERDGFLKRHADSEDRRKLTVRLTSEGSLLAQQLFEQHTAWIASLMSDLSSGEQQLLSTLLRRIWSRTDAGRSFKINETLRDMS</sequence>
<dbReference type="PANTHER" id="PTHR42756">
    <property type="entry name" value="TRANSCRIPTIONAL REGULATOR, MARR"/>
    <property type="match status" value="1"/>
</dbReference>